<evidence type="ECO:0000256" key="7">
    <source>
        <dbReference type="ARBA" id="ARBA00023136"/>
    </source>
</evidence>
<name>A0A0B4XMY8_9GAMM</name>
<feature type="transmembrane region" description="Helical" evidence="8">
    <location>
        <begin position="159"/>
        <end position="179"/>
    </location>
</feature>
<dbReference type="KEGG" id="apac:S7S_08170"/>
<dbReference type="NCBIfam" id="NF037955">
    <property type="entry name" value="mfs"/>
    <property type="match status" value="1"/>
</dbReference>
<evidence type="ECO:0000256" key="1">
    <source>
        <dbReference type="ARBA" id="ARBA00004429"/>
    </source>
</evidence>
<dbReference type="HOGENOM" id="CLU_013133_6_0_6"/>
<dbReference type="PROSITE" id="PS50850">
    <property type="entry name" value="MFS"/>
    <property type="match status" value="1"/>
</dbReference>
<evidence type="ECO:0000256" key="4">
    <source>
        <dbReference type="ARBA" id="ARBA00022519"/>
    </source>
</evidence>
<comment type="subcellular location">
    <subcellularLocation>
        <location evidence="1">Cell inner membrane</location>
        <topology evidence="1">Multi-pass membrane protein</topology>
    </subcellularLocation>
</comment>
<dbReference type="GO" id="GO:0030395">
    <property type="term" value="F:lactose binding"/>
    <property type="evidence" value="ECO:0007669"/>
    <property type="project" value="TreeGrafter"/>
</dbReference>
<dbReference type="EMBL" id="CP004387">
    <property type="protein sequence ID" value="AJD48050.1"/>
    <property type="molecule type" value="Genomic_DNA"/>
</dbReference>
<feature type="transmembrane region" description="Helical" evidence="8">
    <location>
        <begin position="290"/>
        <end position="313"/>
    </location>
</feature>
<evidence type="ECO:0000256" key="8">
    <source>
        <dbReference type="SAM" id="Phobius"/>
    </source>
</evidence>
<feature type="transmembrane region" description="Helical" evidence="8">
    <location>
        <begin position="265"/>
        <end position="284"/>
    </location>
</feature>
<feature type="transmembrane region" description="Helical" evidence="8">
    <location>
        <begin position="104"/>
        <end position="121"/>
    </location>
</feature>
<dbReference type="PANTHER" id="PTHR23522">
    <property type="entry name" value="BLL5896 PROTEIN"/>
    <property type="match status" value="1"/>
</dbReference>
<dbReference type="STRING" id="391936.S7S_08170"/>
<evidence type="ECO:0000313" key="11">
    <source>
        <dbReference type="Proteomes" id="UP000006764"/>
    </source>
</evidence>
<evidence type="ECO:0000259" key="9">
    <source>
        <dbReference type="PROSITE" id="PS50850"/>
    </source>
</evidence>
<proteinExistence type="predicted"/>
<dbReference type="InterPro" id="IPR036259">
    <property type="entry name" value="MFS_trans_sf"/>
</dbReference>
<evidence type="ECO:0000313" key="10">
    <source>
        <dbReference type="EMBL" id="AJD48050.1"/>
    </source>
</evidence>
<dbReference type="Proteomes" id="UP000006764">
    <property type="component" value="Chromosome"/>
</dbReference>
<keyword evidence="5 8" id="KW-0812">Transmembrane</keyword>
<organism evidence="10 11">
    <name type="scientific">Isoalcanivorax pacificus W11-5</name>
    <dbReference type="NCBI Taxonomy" id="391936"/>
    <lineage>
        <taxon>Bacteria</taxon>
        <taxon>Pseudomonadati</taxon>
        <taxon>Pseudomonadota</taxon>
        <taxon>Gammaproteobacteria</taxon>
        <taxon>Oceanospirillales</taxon>
        <taxon>Alcanivoracaceae</taxon>
        <taxon>Isoalcanivorax</taxon>
    </lineage>
</organism>
<sequence length="381" mass="41931">MMPYYWRLSGFYLCYFSVLGTLVPYWGLYLQGEGFTAAQIGLLMAVPQITKLGAPNLWGWLADRTGQRLRVIRGGNLAAALVFISVFFVDGFWAMLAVLAGFSFFWNAVLAQFEVVTLNLLGDRSHRYALVRLWGSVGFIIAVLLLGAALDYLPVTLVPWTLLVLLWVLWLCTLAIPALPPRRPVQKRTSLLAMLRRRDVQVFLACAFLMQFSHGPYYTFYTIYLDELGISRGQAGMLWALGVVAEVLLFLVMPRLLTGFSLRSLLVISLLLASLRWLLIGTLAEQMAVLVFAQLLHAASFGSFHATAIAWVHRHFGGEHAGQGQALYASFGFGAGWAVGASLSGLMWERLGADSYLIAAGAALLGALLAWKALHSPVVPD</sequence>
<feature type="transmembrane region" description="Helical" evidence="8">
    <location>
        <begin position="200"/>
        <end position="224"/>
    </location>
</feature>
<dbReference type="RefSeq" id="WP_008735912.1">
    <property type="nucleotide sequence ID" value="NZ_CP004387.1"/>
</dbReference>
<feature type="domain" description="Major facilitator superfamily (MFS) profile" evidence="9">
    <location>
        <begin position="140"/>
        <end position="381"/>
    </location>
</feature>
<reference evidence="10 11" key="1">
    <citation type="journal article" date="2012" name="J. Bacteriol.">
        <title>Genome sequence of an alkane-degrading bacterium, Alcanivorax pacificus type strain W11-5, isolated from deep sea sediment.</title>
        <authorList>
            <person name="Lai Q."/>
            <person name="Shao Z."/>
        </authorList>
    </citation>
    <scope>NUCLEOTIDE SEQUENCE [LARGE SCALE GENOMIC DNA]</scope>
    <source>
        <strain evidence="10 11">W11-5</strain>
    </source>
</reference>
<feature type="transmembrane region" description="Helical" evidence="8">
    <location>
        <begin position="325"/>
        <end position="343"/>
    </location>
</feature>
<dbReference type="Gene3D" id="1.20.1250.20">
    <property type="entry name" value="MFS general substrate transporter like domains"/>
    <property type="match status" value="2"/>
</dbReference>
<gene>
    <name evidence="10" type="ORF">S7S_08170</name>
</gene>
<dbReference type="PANTHER" id="PTHR23522:SF10">
    <property type="entry name" value="3-PHENYLPROPIONIC ACID TRANSPORTER-RELATED"/>
    <property type="match status" value="1"/>
</dbReference>
<dbReference type="InterPro" id="IPR020846">
    <property type="entry name" value="MFS_dom"/>
</dbReference>
<keyword evidence="11" id="KW-1185">Reference proteome</keyword>
<dbReference type="SUPFAM" id="SSF103473">
    <property type="entry name" value="MFS general substrate transporter"/>
    <property type="match status" value="1"/>
</dbReference>
<accession>A0A0B4XMY8</accession>
<evidence type="ECO:0000256" key="3">
    <source>
        <dbReference type="ARBA" id="ARBA00022475"/>
    </source>
</evidence>
<feature type="transmembrane region" description="Helical" evidence="8">
    <location>
        <begin position="35"/>
        <end position="54"/>
    </location>
</feature>
<keyword evidence="7 8" id="KW-0472">Membrane</keyword>
<feature type="transmembrane region" description="Helical" evidence="8">
    <location>
        <begin position="75"/>
        <end position="98"/>
    </location>
</feature>
<feature type="transmembrane region" description="Helical" evidence="8">
    <location>
        <begin position="133"/>
        <end position="153"/>
    </location>
</feature>
<dbReference type="GO" id="GO:0005886">
    <property type="term" value="C:plasma membrane"/>
    <property type="evidence" value="ECO:0007669"/>
    <property type="project" value="UniProtKB-SubCell"/>
</dbReference>
<evidence type="ECO:0000256" key="6">
    <source>
        <dbReference type="ARBA" id="ARBA00022989"/>
    </source>
</evidence>
<dbReference type="PIRSF" id="PIRSF004925">
    <property type="entry name" value="HcaT"/>
    <property type="match status" value="1"/>
</dbReference>
<feature type="transmembrane region" description="Helical" evidence="8">
    <location>
        <begin position="236"/>
        <end position="253"/>
    </location>
</feature>
<evidence type="ECO:0000256" key="2">
    <source>
        <dbReference type="ARBA" id="ARBA00022448"/>
    </source>
</evidence>
<feature type="transmembrane region" description="Helical" evidence="8">
    <location>
        <begin position="12"/>
        <end position="29"/>
    </location>
</feature>
<dbReference type="AlphaFoldDB" id="A0A0B4XMY8"/>
<dbReference type="Pfam" id="PF12832">
    <property type="entry name" value="MFS_1_like"/>
    <property type="match status" value="1"/>
</dbReference>
<keyword evidence="4" id="KW-0997">Cell inner membrane</keyword>
<protein>
    <submittedName>
        <fullName evidence="10">Nucleoside:H+ symporter:Major facilitator superfamily protein</fullName>
    </submittedName>
</protein>
<dbReference type="InterPro" id="IPR026032">
    <property type="entry name" value="HcaT-like"/>
</dbReference>
<keyword evidence="3" id="KW-1003">Cell membrane</keyword>
<keyword evidence="6 8" id="KW-1133">Transmembrane helix</keyword>
<keyword evidence="2" id="KW-0813">Transport</keyword>
<dbReference type="GO" id="GO:0015528">
    <property type="term" value="F:lactose:proton symporter activity"/>
    <property type="evidence" value="ECO:0007669"/>
    <property type="project" value="TreeGrafter"/>
</dbReference>
<feature type="transmembrane region" description="Helical" evidence="8">
    <location>
        <begin position="355"/>
        <end position="374"/>
    </location>
</feature>
<dbReference type="CDD" id="cd17335">
    <property type="entry name" value="MFS_MFSD6"/>
    <property type="match status" value="1"/>
</dbReference>
<evidence type="ECO:0000256" key="5">
    <source>
        <dbReference type="ARBA" id="ARBA00022692"/>
    </source>
</evidence>
<dbReference type="InterPro" id="IPR024989">
    <property type="entry name" value="MFS_assoc_dom"/>
</dbReference>